<reference evidence="3 4" key="1">
    <citation type="submission" date="2019-06" db="EMBL/GenBank/DDBJ databases">
        <authorList>
            <person name="Hudson L.K."/>
            <person name="Peters T.L."/>
            <person name="Song Y."/>
            <person name="Denes T.G."/>
        </authorList>
    </citation>
    <scope>NUCLEOTIDE SEQUENCE [LARGE SCALE GENOMIC DNA]</scope>
</reference>
<protein>
    <recommendedName>
        <fullName evidence="5">DUF4355 domain-containing protein</fullName>
    </recommendedName>
</protein>
<proteinExistence type="predicted"/>
<evidence type="ECO:0000256" key="1">
    <source>
        <dbReference type="SAM" id="Coils"/>
    </source>
</evidence>
<organism evidence="3 4">
    <name type="scientific">Listeria phage LP-010</name>
    <dbReference type="NCBI Taxonomy" id="2590046"/>
    <lineage>
        <taxon>Viruses</taxon>
        <taxon>Duplodnaviria</taxon>
        <taxon>Heunggongvirae</taxon>
        <taxon>Uroviricota</taxon>
        <taxon>Caudoviricetes</taxon>
        <taxon>Homburgvirus</taxon>
        <taxon>Homburgvirus LP114</taxon>
    </lineage>
</organism>
<dbReference type="InterPro" id="IPR025580">
    <property type="entry name" value="Gp46"/>
</dbReference>
<keyword evidence="1" id="KW-0175">Coiled coil</keyword>
<dbReference type="EMBL" id="MN114082">
    <property type="protein sequence ID" value="QDK04518.1"/>
    <property type="molecule type" value="Genomic_DNA"/>
</dbReference>
<evidence type="ECO:0008006" key="5">
    <source>
        <dbReference type="Google" id="ProtNLM"/>
    </source>
</evidence>
<feature type="coiled-coil region" evidence="1">
    <location>
        <begin position="90"/>
        <end position="117"/>
    </location>
</feature>
<name>A0A514U6D6_9CAUD</name>
<dbReference type="Pfam" id="PF14265">
    <property type="entry name" value="DUF4355"/>
    <property type="match status" value="1"/>
</dbReference>
<feature type="region of interest" description="Disordered" evidence="2">
    <location>
        <begin position="170"/>
        <end position="193"/>
    </location>
</feature>
<dbReference type="Proteomes" id="UP000318611">
    <property type="component" value="Segment"/>
</dbReference>
<sequence length="219" mass="24686">MRGEKEMPIEDQLTFAELQEHLKQNTELEADLRGAFFNKDTVNEYLQTENGKNLIAPIIDSKVTKGIETWKTNNLETIISEEVAKANPSETAEQKRIRELELKYERAEQRAQQEVMRTHAVRELSKRELSPTLADFVIADSTEAVNQRVSDLQNEVIALVQQRVDTKLKGAYSSPAGGGSNDSGVSDDSLTKEALEKMSLEEQLSLYERNPELYTALQG</sequence>
<evidence type="ECO:0000313" key="4">
    <source>
        <dbReference type="Proteomes" id="UP000318611"/>
    </source>
</evidence>
<accession>A0A514U6D6</accession>
<evidence type="ECO:0000313" key="3">
    <source>
        <dbReference type="EMBL" id="QDK04518.1"/>
    </source>
</evidence>
<evidence type="ECO:0000256" key="2">
    <source>
        <dbReference type="SAM" id="MobiDB-lite"/>
    </source>
</evidence>
<gene>
    <name evidence="3" type="ORF">FK481_0004</name>
</gene>